<feature type="transmembrane region" description="Helical" evidence="2">
    <location>
        <begin position="219"/>
        <end position="239"/>
    </location>
</feature>
<dbReference type="Proteomes" id="UP001301769">
    <property type="component" value="Unassembled WGS sequence"/>
</dbReference>
<dbReference type="Pfam" id="PF20237">
    <property type="entry name" value="DUF6594"/>
    <property type="match status" value="1"/>
</dbReference>
<keyword evidence="2" id="KW-1133">Transmembrane helix</keyword>
<keyword evidence="5" id="KW-1185">Reference proteome</keyword>
<gene>
    <name evidence="4" type="ORF">QBC37DRAFT_322470</name>
</gene>
<keyword evidence="2" id="KW-0472">Membrane</keyword>
<feature type="region of interest" description="Disordered" evidence="1">
    <location>
        <begin position="1"/>
        <end position="26"/>
    </location>
</feature>
<reference evidence="4" key="2">
    <citation type="submission" date="2023-05" db="EMBL/GenBank/DDBJ databases">
        <authorList>
            <consortium name="Lawrence Berkeley National Laboratory"/>
            <person name="Steindorff A."/>
            <person name="Hensen N."/>
            <person name="Bonometti L."/>
            <person name="Westerberg I."/>
            <person name="Brannstrom I.O."/>
            <person name="Guillou S."/>
            <person name="Cros-Aarteil S."/>
            <person name="Calhoun S."/>
            <person name="Haridas S."/>
            <person name="Kuo A."/>
            <person name="Mondo S."/>
            <person name="Pangilinan J."/>
            <person name="Riley R."/>
            <person name="Labutti K."/>
            <person name="Andreopoulos B."/>
            <person name="Lipzen A."/>
            <person name="Chen C."/>
            <person name="Yanf M."/>
            <person name="Daum C."/>
            <person name="Ng V."/>
            <person name="Clum A."/>
            <person name="Ohm R."/>
            <person name="Martin F."/>
            <person name="Silar P."/>
            <person name="Natvig D."/>
            <person name="Lalanne C."/>
            <person name="Gautier V."/>
            <person name="Ament-Velasquez S.L."/>
            <person name="Kruys A."/>
            <person name="Hutchinson M.I."/>
            <person name="Powell A.J."/>
            <person name="Barry K."/>
            <person name="Miller A.N."/>
            <person name="Grigoriev I.V."/>
            <person name="Debuchy R."/>
            <person name="Gladieux P."/>
            <person name="Thoren M.H."/>
            <person name="Johannesson H."/>
        </authorList>
    </citation>
    <scope>NUCLEOTIDE SEQUENCE</scope>
    <source>
        <strain evidence="4">PSN293</strain>
    </source>
</reference>
<dbReference type="PANTHER" id="PTHR34502">
    <property type="entry name" value="DUF6594 DOMAIN-CONTAINING PROTEIN-RELATED"/>
    <property type="match status" value="1"/>
</dbReference>
<dbReference type="AlphaFoldDB" id="A0AAN6Y0E9"/>
<keyword evidence="2" id="KW-0812">Transmembrane</keyword>
<dbReference type="InterPro" id="IPR046529">
    <property type="entry name" value="DUF6594"/>
</dbReference>
<name>A0AAN6Y0E9_9PEZI</name>
<accession>A0AAN6Y0E9</accession>
<comment type="caution">
    <text evidence="4">The sequence shown here is derived from an EMBL/GenBank/DDBJ whole genome shotgun (WGS) entry which is preliminary data.</text>
</comment>
<feature type="transmembrane region" description="Helical" evidence="2">
    <location>
        <begin position="245"/>
        <end position="262"/>
    </location>
</feature>
<protein>
    <recommendedName>
        <fullName evidence="3">DUF6594 domain-containing protein</fullName>
    </recommendedName>
</protein>
<feature type="domain" description="DUF6594" evidence="3">
    <location>
        <begin position="35"/>
        <end position="276"/>
    </location>
</feature>
<proteinExistence type="predicted"/>
<evidence type="ECO:0000313" key="4">
    <source>
        <dbReference type="EMBL" id="KAK4210288.1"/>
    </source>
</evidence>
<organism evidence="4 5">
    <name type="scientific">Rhypophila decipiens</name>
    <dbReference type="NCBI Taxonomy" id="261697"/>
    <lineage>
        <taxon>Eukaryota</taxon>
        <taxon>Fungi</taxon>
        <taxon>Dikarya</taxon>
        <taxon>Ascomycota</taxon>
        <taxon>Pezizomycotina</taxon>
        <taxon>Sordariomycetes</taxon>
        <taxon>Sordariomycetidae</taxon>
        <taxon>Sordariales</taxon>
        <taxon>Naviculisporaceae</taxon>
        <taxon>Rhypophila</taxon>
    </lineage>
</organism>
<evidence type="ECO:0000259" key="3">
    <source>
        <dbReference type="Pfam" id="PF20237"/>
    </source>
</evidence>
<reference evidence="4" key="1">
    <citation type="journal article" date="2023" name="Mol. Phylogenet. Evol.">
        <title>Genome-scale phylogeny and comparative genomics of the fungal order Sordariales.</title>
        <authorList>
            <person name="Hensen N."/>
            <person name="Bonometti L."/>
            <person name="Westerberg I."/>
            <person name="Brannstrom I.O."/>
            <person name="Guillou S."/>
            <person name="Cros-Aarteil S."/>
            <person name="Calhoun S."/>
            <person name="Haridas S."/>
            <person name="Kuo A."/>
            <person name="Mondo S."/>
            <person name="Pangilinan J."/>
            <person name="Riley R."/>
            <person name="LaButti K."/>
            <person name="Andreopoulos B."/>
            <person name="Lipzen A."/>
            <person name="Chen C."/>
            <person name="Yan M."/>
            <person name="Daum C."/>
            <person name="Ng V."/>
            <person name="Clum A."/>
            <person name="Steindorff A."/>
            <person name="Ohm R.A."/>
            <person name="Martin F."/>
            <person name="Silar P."/>
            <person name="Natvig D.O."/>
            <person name="Lalanne C."/>
            <person name="Gautier V."/>
            <person name="Ament-Velasquez S.L."/>
            <person name="Kruys A."/>
            <person name="Hutchinson M.I."/>
            <person name="Powell A.J."/>
            <person name="Barry K."/>
            <person name="Miller A.N."/>
            <person name="Grigoriev I.V."/>
            <person name="Debuchy R."/>
            <person name="Gladieux P."/>
            <person name="Hiltunen Thoren M."/>
            <person name="Johannesson H."/>
        </authorList>
    </citation>
    <scope>NUCLEOTIDE SEQUENCE</scope>
    <source>
        <strain evidence="4">PSN293</strain>
    </source>
</reference>
<sequence>MRHLPSVLPCWNPSPSPPASNTQSPKKIEDFNAGYPRFTALIAAYEPYFTCRRFDRLRARLLLLKQDKLSRLEEQLDELDRTESYLLYLGVSRVDKNPQRLAVLSEIDSCLADYDDFIARSRRMLSLEKAQKRNVNSLQNWLDGTGCVDKDETIYLQHDHELVSLAAGQDGATLHLESWLEDIIIHVFGRCRMGRLGHVSNDPNVYMPRPWVKRTAKSLLLVVITLLLLVPVVICNIASTMISRIIIFVVSTVCYLVILSWLTRAKTMELVLAGAT</sequence>
<dbReference type="PANTHER" id="PTHR34502:SF5">
    <property type="entry name" value="DUF6594 DOMAIN-CONTAINING PROTEIN"/>
    <property type="match status" value="1"/>
</dbReference>
<dbReference type="EMBL" id="MU858179">
    <property type="protein sequence ID" value="KAK4210288.1"/>
    <property type="molecule type" value="Genomic_DNA"/>
</dbReference>
<evidence type="ECO:0000256" key="2">
    <source>
        <dbReference type="SAM" id="Phobius"/>
    </source>
</evidence>
<evidence type="ECO:0000313" key="5">
    <source>
        <dbReference type="Proteomes" id="UP001301769"/>
    </source>
</evidence>
<evidence type="ECO:0000256" key="1">
    <source>
        <dbReference type="SAM" id="MobiDB-lite"/>
    </source>
</evidence>